<comment type="caution">
    <text evidence="1">The sequence shown here is derived from an EMBL/GenBank/DDBJ whole genome shotgun (WGS) entry which is preliminary data.</text>
</comment>
<dbReference type="AlphaFoldDB" id="A0A0C2IAJ4"/>
<evidence type="ECO:0000313" key="1">
    <source>
        <dbReference type="EMBL" id="KII62358.1"/>
    </source>
</evidence>
<dbReference type="EMBL" id="JWZT01005004">
    <property type="protein sequence ID" value="KII62358.1"/>
    <property type="molecule type" value="Genomic_DNA"/>
</dbReference>
<accession>A0A0C2IAJ4</accession>
<organism evidence="1 2">
    <name type="scientific">Thelohanellus kitauei</name>
    <name type="common">Myxosporean</name>
    <dbReference type="NCBI Taxonomy" id="669202"/>
    <lineage>
        <taxon>Eukaryota</taxon>
        <taxon>Metazoa</taxon>
        <taxon>Cnidaria</taxon>
        <taxon>Myxozoa</taxon>
        <taxon>Myxosporea</taxon>
        <taxon>Bivalvulida</taxon>
        <taxon>Platysporina</taxon>
        <taxon>Myxobolidae</taxon>
        <taxon>Thelohanellus</taxon>
    </lineage>
</organism>
<keyword evidence="2" id="KW-1185">Reference proteome</keyword>
<evidence type="ECO:0000313" key="2">
    <source>
        <dbReference type="Proteomes" id="UP000031668"/>
    </source>
</evidence>
<sequence>MSYDTISLYYYSVLFFAGDELSLLSLLQSNPVIAQPLDHSQNVHLTEVTQFCYYQFYSHHTHRYKPVDTITTHKISIRKTCFIHSMISEKMKAVRNSVLTPSGYQRSMK</sequence>
<proteinExistence type="predicted"/>
<gene>
    <name evidence="1" type="ORF">RF11_11688</name>
</gene>
<protein>
    <submittedName>
        <fullName evidence="1">Uncharacterized protein</fullName>
    </submittedName>
</protein>
<reference evidence="1 2" key="1">
    <citation type="journal article" date="2014" name="Genome Biol. Evol.">
        <title>The genome of the myxosporean Thelohanellus kitauei shows adaptations to nutrient acquisition within its fish host.</title>
        <authorList>
            <person name="Yang Y."/>
            <person name="Xiong J."/>
            <person name="Zhou Z."/>
            <person name="Huo F."/>
            <person name="Miao W."/>
            <person name="Ran C."/>
            <person name="Liu Y."/>
            <person name="Zhang J."/>
            <person name="Feng J."/>
            <person name="Wang M."/>
            <person name="Wang M."/>
            <person name="Wang L."/>
            <person name="Yao B."/>
        </authorList>
    </citation>
    <scope>NUCLEOTIDE SEQUENCE [LARGE SCALE GENOMIC DNA]</scope>
    <source>
        <strain evidence="1">Wuqing</strain>
    </source>
</reference>
<name>A0A0C2IAJ4_THEKT</name>
<dbReference type="Proteomes" id="UP000031668">
    <property type="component" value="Unassembled WGS sequence"/>
</dbReference>